<comment type="similarity">
    <text evidence="2 4">Belongs to the NPY family.</text>
</comment>
<protein>
    <recommendedName>
        <fullName evidence="7">PYYA protein</fullName>
    </recommendedName>
</protein>
<keyword evidence="6" id="KW-1185">Reference proteome</keyword>
<dbReference type="GO" id="GO:0031841">
    <property type="term" value="F:neuropeptide Y receptor binding"/>
    <property type="evidence" value="ECO:0007669"/>
    <property type="project" value="TreeGrafter"/>
</dbReference>
<name>A0A8C2UCW4_COTJA</name>
<accession>A0A8C2UCW4</accession>
<dbReference type="PROSITE" id="PS50276">
    <property type="entry name" value="PANCREATIC_HORMONE_2"/>
    <property type="match status" value="1"/>
</dbReference>
<dbReference type="Pfam" id="PF00159">
    <property type="entry name" value="Hormone_3"/>
    <property type="match status" value="1"/>
</dbReference>
<dbReference type="SMART" id="SM00309">
    <property type="entry name" value="PAH"/>
    <property type="match status" value="1"/>
</dbReference>
<proteinExistence type="inferred from homology"/>
<dbReference type="PRINTS" id="PR00278">
    <property type="entry name" value="PANCHORMONE"/>
</dbReference>
<organism evidence="5 6">
    <name type="scientific">Coturnix japonica</name>
    <name type="common">Japanese quail</name>
    <name type="synonym">Coturnix coturnix japonica</name>
    <dbReference type="NCBI Taxonomy" id="93934"/>
    <lineage>
        <taxon>Eukaryota</taxon>
        <taxon>Metazoa</taxon>
        <taxon>Chordata</taxon>
        <taxon>Craniata</taxon>
        <taxon>Vertebrata</taxon>
        <taxon>Euteleostomi</taxon>
        <taxon>Archelosauria</taxon>
        <taxon>Archosauria</taxon>
        <taxon>Dinosauria</taxon>
        <taxon>Saurischia</taxon>
        <taxon>Theropoda</taxon>
        <taxon>Coelurosauria</taxon>
        <taxon>Aves</taxon>
        <taxon>Neognathae</taxon>
        <taxon>Galloanserae</taxon>
        <taxon>Galliformes</taxon>
        <taxon>Phasianidae</taxon>
        <taxon>Perdicinae</taxon>
        <taxon>Coturnix</taxon>
    </lineage>
</organism>
<reference evidence="5" key="1">
    <citation type="submission" date="2015-11" db="EMBL/GenBank/DDBJ databases">
        <authorList>
            <consortium name="International Coturnix japonica Genome Analysis Consortium"/>
            <person name="Warren W."/>
            <person name="Burt D.W."/>
            <person name="Antin P.B."/>
            <person name="Lanford R."/>
            <person name="Gros J."/>
            <person name="Wilson R.K."/>
        </authorList>
    </citation>
    <scope>NUCLEOTIDE SEQUENCE [LARGE SCALE GENOMIC DNA]</scope>
</reference>
<evidence type="ECO:0008006" key="7">
    <source>
        <dbReference type="Google" id="ProtNLM"/>
    </source>
</evidence>
<dbReference type="PANTHER" id="PTHR10533">
    <property type="entry name" value="NEUROPEPTIDE Y/PANCREATIC HORMONE/PEPTIDE YY"/>
    <property type="match status" value="1"/>
</dbReference>
<comment type="subcellular location">
    <subcellularLocation>
        <location evidence="1">Secreted</location>
    </subcellularLocation>
</comment>
<sequence>SPVPYVACPPRVLIVVSACRAALRAAAYPPKPESPGDAASPEELAQYFSALRHYINLVTRQRSAAGFARSHPCYLHAHTRVVCTPSCTTAPSPLHTPDLSFA</sequence>
<reference evidence="5" key="3">
    <citation type="submission" date="2025-09" db="UniProtKB">
        <authorList>
            <consortium name="Ensembl"/>
        </authorList>
    </citation>
    <scope>IDENTIFICATION</scope>
</reference>
<evidence type="ECO:0000256" key="1">
    <source>
        <dbReference type="ARBA" id="ARBA00004613"/>
    </source>
</evidence>
<dbReference type="InterPro" id="IPR001955">
    <property type="entry name" value="Pancreatic_hormone-like"/>
</dbReference>
<dbReference type="Proteomes" id="UP000694412">
    <property type="component" value="Chromosome 27"/>
</dbReference>
<dbReference type="GO" id="GO:0007218">
    <property type="term" value="P:neuropeptide signaling pathway"/>
    <property type="evidence" value="ECO:0007669"/>
    <property type="project" value="TreeGrafter"/>
</dbReference>
<dbReference type="AlphaFoldDB" id="A0A8C2UCW4"/>
<dbReference type="Ensembl" id="ENSCJPT00005033405.1">
    <property type="protein sequence ID" value="ENSCJPP00005024521.1"/>
    <property type="gene ID" value="ENSCJPG00005019315.1"/>
</dbReference>
<keyword evidence="3" id="KW-0964">Secreted</keyword>
<evidence type="ECO:0000256" key="2">
    <source>
        <dbReference type="ARBA" id="ARBA00010022"/>
    </source>
</evidence>
<dbReference type="PANTHER" id="PTHR10533:SF14">
    <property type="entry name" value="PEPTIDE YY-RELATED"/>
    <property type="match status" value="1"/>
</dbReference>
<dbReference type="GO" id="GO:0007631">
    <property type="term" value="P:feeding behavior"/>
    <property type="evidence" value="ECO:0007669"/>
    <property type="project" value="TreeGrafter"/>
</dbReference>
<dbReference type="CDD" id="cd00126">
    <property type="entry name" value="PAH"/>
    <property type="match status" value="1"/>
</dbReference>
<dbReference type="GO" id="GO:0005184">
    <property type="term" value="F:neuropeptide hormone activity"/>
    <property type="evidence" value="ECO:0007669"/>
    <property type="project" value="TreeGrafter"/>
</dbReference>
<evidence type="ECO:0000313" key="5">
    <source>
        <dbReference type="Ensembl" id="ENSCJPP00005024521.1"/>
    </source>
</evidence>
<dbReference type="Gene3D" id="6.10.250.900">
    <property type="match status" value="1"/>
</dbReference>
<dbReference type="GeneTree" id="ENSGT01070000257226"/>
<dbReference type="GO" id="GO:0005615">
    <property type="term" value="C:extracellular space"/>
    <property type="evidence" value="ECO:0007669"/>
    <property type="project" value="TreeGrafter"/>
</dbReference>
<evidence type="ECO:0000256" key="3">
    <source>
        <dbReference type="ARBA" id="ARBA00022525"/>
    </source>
</evidence>
<reference evidence="5" key="2">
    <citation type="submission" date="2025-08" db="UniProtKB">
        <authorList>
            <consortium name="Ensembl"/>
        </authorList>
    </citation>
    <scope>IDENTIFICATION</scope>
</reference>
<evidence type="ECO:0000313" key="6">
    <source>
        <dbReference type="Proteomes" id="UP000694412"/>
    </source>
</evidence>
<evidence type="ECO:0000256" key="4">
    <source>
        <dbReference type="RuleBase" id="RU000656"/>
    </source>
</evidence>